<dbReference type="EMBL" id="JAVFWL010000002">
    <property type="protein sequence ID" value="KAK6737104.1"/>
    <property type="molecule type" value="Genomic_DNA"/>
</dbReference>
<dbReference type="Proteomes" id="UP001303046">
    <property type="component" value="Unassembled WGS sequence"/>
</dbReference>
<organism evidence="1 2">
    <name type="scientific">Necator americanus</name>
    <name type="common">Human hookworm</name>
    <dbReference type="NCBI Taxonomy" id="51031"/>
    <lineage>
        <taxon>Eukaryota</taxon>
        <taxon>Metazoa</taxon>
        <taxon>Ecdysozoa</taxon>
        <taxon>Nematoda</taxon>
        <taxon>Chromadorea</taxon>
        <taxon>Rhabditida</taxon>
        <taxon>Rhabditina</taxon>
        <taxon>Rhabditomorpha</taxon>
        <taxon>Strongyloidea</taxon>
        <taxon>Ancylostomatidae</taxon>
        <taxon>Bunostominae</taxon>
        <taxon>Necator</taxon>
    </lineage>
</organism>
<evidence type="ECO:0000313" key="1">
    <source>
        <dbReference type="EMBL" id="KAK6737104.1"/>
    </source>
</evidence>
<accession>A0ABR1CF75</accession>
<comment type="caution">
    <text evidence="1">The sequence shown here is derived from an EMBL/GenBank/DDBJ whole genome shotgun (WGS) entry which is preliminary data.</text>
</comment>
<reference evidence="1 2" key="1">
    <citation type="submission" date="2023-08" db="EMBL/GenBank/DDBJ databases">
        <title>A Necator americanus chromosomal reference genome.</title>
        <authorList>
            <person name="Ilik V."/>
            <person name="Petrzelkova K.J."/>
            <person name="Pardy F."/>
            <person name="Fuh T."/>
            <person name="Niatou-Singa F.S."/>
            <person name="Gouil Q."/>
            <person name="Baker L."/>
            <person name="Ritchie M.E."/>
            <person name="Jex A.R."/>
            <person name="Gazzola D."/>
            <person name="Li H."/>
            <person name="Toshio Fujiwara R."/>
            <person name="Zhan B."/>
            <person name="Aroian R.V."/>
            <person name="Pafco B."/>
            <person name="Schwarz E.M."/>
        </authorList>
    </citation>
    <scope>NUCLEOTIDE SEQUENCE [LARGE SCALE GENOMIC DNA]</scope>
    <source>
        <strain evidence="1 2">Aroian</strain>
        <tissue evidence="1">Whole animal</tissue>
    </source>
</reference>
<proteinExistence type="predicted"/>
<protein>
    <submittedName>
        <fullName evidence="1">Uncharacterized protein</fullName>
    </submittedName>
</protein>
<gene>
    <name evidence="1" type="primary">Necator_chrII.g7459</name>
    <name evidence="1" type="ORF">RB195_019665</name>
</gene>
<keyword evidence="2" id="KW-1185">Reference proteome</keyword>
<sequence length="148" mass="16793">MLRRSSTPQSSSKNPRFFGSLTRVNHCYVSSLSSQNVARSQSEPYRLGDDVMKAKLKIAELPCVWKSPSVTPACHCLSTLHTGSRRLRRRTVWEFVRDDQISGCSRRLQLWSKAASVSLAMETVSDSVLKAPEQCPQTLTYIPFRREM</sequence>
<name>A0ABR1CF75_NECAM</name>
<evidence type="ECO:0000313" key="2">
    <source>
        <dbReference type="Proteomes" id="UP001303046"/>
    </source>
</evidence>